<keyword evidence="4" id="KW-1185">Reference proteome</keyword>
<sequence length="260" mass="30276">MKRLGGVWPRLVSFENLHAAVDRYQGWARRYAYVLKLDISRYFPSIDHRLLKEALRRHLKDARTLSLLDAMIDGSPPAAEPPAYFADDDLLTPLERPRGIPIGNLTSQFFANLYLDRFDHGLLDTRKVPAYMRYVDDLYLLGDDLAALWELRDACAADLAGERLRLHPRKVRVHRTSEAVDVLGYRVSRTRRWLRNDNGYRFRRRFRRLLGLYRAGRLGWADLMPGIQSWIGHARHAETAGLRESIFGPVAFDRDGWYIR</sequence>
<comment type="similarity">
    <text evidence="1">Belongs to the bacterial reverse transcriptase family.</text>
</comment>
<dbReference type="PANTHER" id="PTHR34047">
    <property type="entry name" value="NUCLEAR INTRON MATURASE 1, MITOCHONDRIAL-RELATED"/>
    <property type="match status" value="1"/>
</dbReference>
<evidence type="ECO:0000256" key="1">
    <source>
        <dbReference type="ARBA" id="ARBA00034120"/>
    </source>
</evidence>
<dbReference type="CDD" id="cd01646">
    <property type="entry name" value="RT_Bac_retron_I"/>
    <property type="match status" value="1"/>
</dbReference>
<name>F9UHR1_9GAMM</name>
<dbReference type="InterPro" id="IPR000477">
    <property type="entry name" value="RT_dom"/>
</dbReference>
<dbReference type="AlphaFoldDB" id="F9UHR1"/>
<dbReference type="Pfam" id="PF00078">
    <property type="entry name" value="RVT_1"/>
    <property type="match status" value="1"/>
</dbReference>
<evidence type="ECO:0000313" key="3">
    <source>
        <dbReference type="EMBL" id="EGV16237.1"/>
    </source>
</evidence>
<dbReference type="RefSeq" id="WP_007195336.1">
    <property type="nucleotide sequence ID" value="NZ_AFWV01000020.1"/>
</dbReference>
<accession>F9UHR1</accession>
<proteinExistence type="inferred from homology"/>
<protein>
    <recommendedName>
        <fullName evidence="2">Reverse transcriptase domain-containing protein</fullName>
    </recommendedName>
</protein>
<dbReference type="PANTHER" id="PTHR34047:SF8">
    <property type="entry name" value="PROTEIN YKFC"/>
    <property type="match status" value="1"/>
</dbReference>
<dbReference type="PROSITE" id="PS50878">
    <property type="entry name" value="RT_POL"/>
    <property type="match status" value="1"/>
</dbReference>
<reference evidence="3 4" key="1">
    <citation type="submission" date="2011-06" db="EMBL/GenBank/DDBJ databases">
        <title>The draft genome of Thiocapsa marina 5811.</title>
        <authorList>
            <consortium name="US DOE Joint Genome Institute (JGI-PGF)"/>
            <person name="Lucas S."/>
            <person name="Han J."/>
            <person name="Cheng J.-F."/>
            <person name="Goodwin L."/>
            <person name="Pitluck S."/>
            <person name="Peters L."/>
            <person name="Land M.L."/>
            <person name="Hauser L."/>
            <person name="Vogl K."/>
            <person name="Liu Z."/>
            <person name="Imhoff J."/>
            <person name="Thiel V."/>
            <person name="Frigaard N.-U."/>
            <person name="Bryant D."/>
            <person name="Woyke T.J."/>
        </authorList>
    </citation>
    <scope>NUCLEOTIDE SEQUENCE [LARGE SCALE GENOMIC DNA]</scope>
    <source>
        <strain evidence="3 4">5811</strain>
    </source>
</reference>
<evidence type="ECO:0000259" key="2">
    <source>
        <dbReference type="PROSITE" id="PS50878"/>
    </source>
</evidence>
<dbReference type="PATRIC" id="fig|768671.3.peg.4706"/>
<dbReference type="InterPro" id="IPR051083">
    <property type="entry name" value="GrpII_Intron_Splice-Mob/Def"/>
</dbReference>
<evidence type="ECO:0000313" key="4">
    <source>
        <dbReference type="Proteomes" id="UP000005459"/>
    </source>
</evidence>
<dbReference type="eggNOG" id="COG3344">
    <property type="taxonomic scope" value="Bacteria"/>
</dbReference>
<organism evidence="3 4">
    <name type="scientific">Thiocapsa marina 5811</name>
    <dbReference type="NCBI Taxonomy" id="768671"/>
    <lineage>
        <taxon>Bacteria</taxon>
        <taxon>Pseudomonadati</taxon>
        <taxon>Pseudomonadota</taxon>
        <taxon>Gammaproteobacteria</taxon>
        <taxon>Chromatiales</taxon>
        <taxon>Chromatiaceae</taxon>
        <taxon>Thiocapsa</taxon>
    </lineage>
</organism>
<dbReference type="STRING" id="768671.ThimaDRAFT_4464"/>
<dbReference type="Proteomes" id="UP000005459">
    <property type="component" value="Unassembled WGS sequence"/>
</dbReference>
<dbReference type="InterPro" id="IPR043502">
    <property type="entry name" value="DNA/RNA_pol_sf"/>
</dbReference>
<dbReference type="EMBL" id="AFWV01000020">
    <property type="protein sequence ID" value="EGV16237.1"/>
    <property type="molecule type" value="Genomic_DNA"/>
</dbReference>
<feature type="domain" description="Reverse transcriptase" evidence="2">
    <location>
        <begin position="1"/>
        <end position="187"/>
    </location>
</feature>
<dbReference type="OrthoDB" id="9793236at2"/>
<gene>
    <name evidence="3" type="ORF">ThimaDRAFT_4464</name>
</gene>
<dbReference type="SUPFAM" id="SSF56672">
    <property type="entry name" value="DNA/RNA polymerases"/>
    <property type="match status" value="1"/>
</dbReference>